<evidence type="ECO:0000313" key="3">
    <source>
        <dbReference type="Proteomes" id="UP000309788"/>
    </source>
</evidence>
<proteinExistence type="predicted"/>
<name>A0A5R9KCQ4_9BACT</name>
<dbReference type="SUPFAM" id="SSF49464">
    <property type="entry name" value="Carboxypeptidase regulatory domain-like"/>
    <property type="match status" value="1"/>
</dbReference>
<evidence type="ECO:0000256" key="1">
    <source>
        <dbReference type="SAM" id="SignalP"/>
    </source>
</evidence>
<comment type="caution">
    <text evidence="2">The sequence shown here is derived from an EMBL/GenBank/DDBJ whole genome shotgun (WGS) entry which is preliminary data.</text>
</comment>
<keyword evidence="2" id="KW-0645">Protease</keyword>
<accession>A0A5R9KCQ4</accession>
<feature type="signal peptide" evidence="1">
    <location>
        <begin position="1"/>
        <end position="29"/>
    </location>
</feature>
<keyword evidence="2" id="KW-0121">Carboxypeptidase</keyword>
<dbReference type="PROSITE" id="PS51257">
    <property type="entry name" value="PROKAR_LIPOPROTEIN"/>
    <property type="match status" value="1"/>
</dbReference>
<sequence length="262" mass="28599">MKIFVRSLAGSALLTAGLLLALISCTGNGEIDPEQNNPDGQSGYLIGKVTDPAGNALPDATIFTENTVYKNRGAEVSSSSEGTYKLSLVAGLGQWTAKGYILKAYNGHVYKISLHPDNSESFAEDEKPVRNFQWKLQGHIADKSLDLYYGGTAELYRDLNSEMRDSENIEFTFRPDGPLIDGSGGIILKLRCGKSGTPGYNLIKDIPIGRYKVSAVYVPTGQSLRVTDAWNGGTYYPEVTMEFYGTDQSYRSNQMGIGYTDL</sequence>
<evidence type="ECO:0000313" key="2">
    <source>
        <dbReference type="EMBL" id="TLU92509.1"/>
    </source>
</evidence>
<dbReference type="Proteomes" id="UP000309788">
    <property type="component" value="Unassembled WGS sequence"/>
</dbReference>
<dbReference type="OrthoDB" id="939978at2"/>
<organism evidence="2 3">
    <name type="scientific">Dyadobacter sediminis</name>
    <dbReference type="NCBI Taxonomy" id="1493691"/>
    <lineage>
        <taxon>Bacteria</taxon>
        <taxon>Pseudomonadati</taxon>
        <taxon>Bacteroidota</taxon>
        <taxon>Cytophagia</taxon>
        <taxon>Cytophagales</taxon>
        <taxon>Spirosomataceae</taxon>
        <taxon>Dyadobacter</taxon>
    </lineage>
</organism>
<dbReference type="EMBL" id="VCEI01000025">
    <property type="protein sequence ID" value="TLU92509.1"/>
    <property type="molecule type" value="Genomic_DNA"/>
</dbReference>
<dbReference type="AlphaFoldDB" id="A0A5R9KCQ4"/>
<keyword evidence="3" id="KW-1185">Reference proteome</keyword>
<dbReference type="GO" id="GO:0004180">
    <property type="term" value="F:carboxypeptidase activity"/>
    <property type="evidence" value="ECO:0007669"/>
    <property type="project" value="UniProtKB-KW"/>
</dbReference>
<gene>
    <name evidence="2" type="ORF">FEM55_16640</name>
</gene>
<feature type="chain" id="PRO_5024324685" evidence="1">
    <location>
        <begin position="30"/>
        <end position="262"/>
    </location>
</feature>
<dbReference type="InterPro" id="IPR008969">
    <property type="entry name" value="CarboxyPept-like_regulatory"/>
</dbReference>
<keyword evidence="2" id="KW-0378">Hydrolase</keyword>
<reference evidence="2 3" key="1">
    <citation type="submission" date="2019-05" db="EMBL/GenBank/DDBJ databases">
        <authorList>
            <person name="Qu J.-H."/>
        </authorList>
    </citation>
    <scope>NUCLEOTIDE SEQUENCE [LARGE SCALE GENOMIC DNA]</scope>
    <source>
        <strain evidence="2 3">Z12</strain>
    </source>
</reference>
<keyword evidence="1" id="KW-0732">Signal</keyword>
<protein>
    <submittedName>
        <fullName evidence="2">Carboxypeptidase regulatory-like domain-containing protein</fullName>
    </submittedName>
</protein>